<dbReference type="OMA" id="NRFHGAC"/>
<organism evidence="19 20">
    <name type="scientific">Lachancea thermotolerans (strain ATCC 56472 / CBS 6340 / NRRL Y-8284)</name>
    <name type="common">Yeast</name>
    <name type="synonym">Kluyveromyces thermotolerans</name>
    <dbReference type="NCBI Taxonomy" id="559295"/>
    <lineage>
        <taxon>Eukaryota</taxon>
        <taxon>Fungi</taxon>
        <taxon>Dikarya</taxon>
        <taxon>Ascomycota</taxon>
        <taxon>Saccharomycotina</taxon>
        <taxon>Saccharomycetes</taxon>
        <taxon>Saccharomycetales</taxon>
        <taxon>Saccharomycetaceae</taxon>
        <taxon>Lachancea</taxon>
    </lineage>
</organism>
<dbReference type="RefSeq" id="XP_002554087.1">
    <property type="nucleotide sequence ID" value="XM_002554041.1"/>
</dbReference>
<evidence type="ECO:0000256" key="11">
    <source>
        <dbReference type="ARBA" id="ARBA00022771"/>
    </source>
</evidence>
<proteinExistence type="inferred from homology"/>
<dbReference type="GO" id="GO:0016567">
    <property type="term" value="P:protein ubiquitination"/>
    <property type="evidence" value="ECO:0007669"/>
    <property type="project" value="UniProtKB-UniPathway"/>
</dbReference>
<evidence type="ECO:0000256" key="3">
    <source>
        <dbReference type="ARBA" id="ARBA00004906"/>
    </source>
</evidence>
<dbReference type="SMART" id="SM00184">
    <property type="entry name" value="RING"/>
    <property type="match status" value="1"/>
</dbReference>
<evidence type="ECO:0000256" key="15">
    <source>
        <dbReference type="PROSITE-ProRule" id="PRU00175"/>
    </source>
</evidence>
<dbReference type="EMBL" id="CU928169">
    <property type="protein sequence ID" value="CAR23650.1"/>
    <property type="molecule type" value="Genomic_DNA"/>
</dbReference>
<evidence type="ECO:0000256" key="10">
    <source>
        <dbReference type="ARBA" id="ARBA00022737"/>
    </source>
</evidence>
<evidence type="ECO:0000256" key="2">
    <source>
        <dbReference type="ARBA" id="ARBA00004514"/>
    </source>
</evidence>
<dbReference type="SMART" id="SM01197">
    <property type="entry name" value="FANCL_C"/>
    <property type="match status" value="1"/>
</dbReference>
<dbReference type="GO" id="GO:0008270">
    <property type="term" value="F:zinc ion binding"/>
    <property type="evidence" value="ECO:0007669"/>
    <property type="project" value="UniProtKB-KW"/>
</dbReference>
<dbReference type="KEGG" id="lth:KLTH0E13992g"/>
<evidence type="ECO:0000256" key="6">
    <source>
        <dbReference type="ARBA" id="ARBA00017157"/>
    </source>
</evidence>
<evidence type="ECO:0000256" key="4">
    <source>
        <dbReference type="ARBA" id="ARBA00007997"/>
    </source>
</evidence>
<dbReference type="FunFam" id="3.30.40.10:FF:000038">
    <property type="entry name" value="E3 ubiquitin-protein ligase listerin"/>
    <property type="match status" value="1"/>
</dbReference>
<dbReference type="GO" id="GO:0072344">
    <property type="term" value="P:rescue of stalled ribosome"/>
    <property type="evidence" value="ECO:0007669"/>
    <property type="project" value="UniProtKB-UniRule"/>
</dbReference>
<dbReference type="SUPFAM" id="SSF48371">
    <property type="entry name" value="ARM repeat"/>
    <property type="match status" value="1"/>
</dbReference>
<dbReference type="SUPFAM" id="SSF57850">
    <property type="entry name" value="RING/U-box"/>
    <property type="match status" value="1"/>
</dbReference>
<dbReference type="Gene3D" id="3.30.40.10">
    <property type="entry name" value="Zinc/RING finger domain, C3HC4 (zinc finger)"/>
    <property type="match status" value="1"/>
</dbReference>
<dbReference type="InParanoid" id="C5DIN9"/>
<evidence type="ECO:0000256" key="17">
    <source>
        <dbReference type="SAM" id="Coils"/>
    </source>
</evidence>
<comment type="pathway">
    <text evidence="3 16">Protein modification; protein ubiquitination.</text>
</comment>
<dbReference type="Pfam" id="PF22958">
    <property type="entry name" value="Ltn1_1st"/>
    <property type="match status" value="1"/>
</dbReference>
<dbReference type="PROSITE" id="PS50089">
    <property type="entry name" value="ZF_RING_2"/>
    <property type="match status" value="1"/>
</dbReference>
<keyword evidence="7" id="KW-0963">Cytoplasm</keyword>
<evidence type="ECO:0000256" key="14">
    <source>
        <dbReference type="ARBA" id="ARBA00055150"/>
    </source>
</evidence>
<comment type="function">
    <text evidence="16">E3 ubiquitin-protein ligase. Component of the ribosome quality control complex (RQC), a ribosome-associated complex that mediates ubiquitination and extraction of incompletely synthesized nascent chains for proteasomal degradation.</text>
</comment>
<dbReference type="Proteomes" id="UP000002036">
    <property type="component" value="Chromosome E"/>
</dbReference>
<keyword evidence="11 15" id="KW-0863">Zinc-finger</keyword>
<keyword evidence="20" id="KW-1185">Reference proteome</keyword>
<dbReference type="PANTHER" id="PTHR12389:SF0">
    <property type="entry name" value="E3 UBIQUITIN-PROTEIN LIGASE LISTERIN"/>
    <property type="match status" value="1"/>
</dbReference>
<dbReference type="GO" id="GO:1990112">
    <property type="term" value="C:RQC complex"/>
    <property type="evidence" value="ECO:0007669"/>
    <property type="project" value="UniProtKB-UniRule"/>
</dbReference>
<dbReference type="GeneID" id="8292256"/>
<dbReference type="FunCoup" id="C5DIN9">
    <property type="interactions" value="630"/>
</dbReference>
<dbReference type="InterPro" id="IPR054477">
    <property type="entry name" value="LTN1_E3_ligase_6th"/>
</dbReference>
<dbReference type="Pfam" id="PF13639">
    <property type="entry name" value="zf-RING_2"/>
    <property type="match status" value="1"/>
</dbReference>
<evidence type="ECO:0000256" key="16">
    <source>
        <dbReference type="RuleBase" id="RU367090"/>
    </source>
</evidence>
<comment type="subunit">
    <text evidence="16">Component of the ribosome quality control complex (RQC).</text>
</comment>
<dbReference type="Pfam" id="PF23009">
    <property type="entry name" value="UBC_like"/>
    <property type="match status" value="1"/>
</dbReference>
<feature type="coiled-coil region" evidence="17">
    <location>
        <begin position="1381"/>
        <end position="1415"/>
    </location>
</feature>
<dbReference type="PANTHER" id="PTHR12389">
    <property type="entry name" value="ZINC FINGER PROTEIN 294"/>
    <property type="match status" value="1"/>
</dbReference>
<evidence type="ECO:0000256" key="1">
    <source>
        <dbReference type="ARBA" id="ARBA00000900"/>
    </source>
</evidence>
<dbReference type="HOGENOM" id="CLU_262564_0_0_1"/>
<name>C5DIN9_LACTC</name>
<keyword evidence="17" id="KW-0175">Coiled coil</keyword>
<evidence type="ECO:0000313" key="19">
    <source>
        <dbReference type="EMBL" id="CAR23650.1"/>
    </source>
</evidence>
<dbReference type="GO" id="GO:0005829">
    <property type="term" value="C:cytosol"/>
    <property type="evidence" value="ECO:0007669"/>
    <property type="project" value="UniProtKB-SubCell"/>
</dbReference>
<sequence>MSFGNDLSDFGLGNNGVKITVNYFDGLTDQSLIGALGSVELQLIFKSLLKRDETTKERAVNELLELMKDPNGNRQVFEDECFALCWSQIYAKLITNESRILRISAHTVTTSLIKIMGKKGAKFLKDFVPFLLSGSYDHDATVAKACANSTLECFGNDVTKVNALWTLFLPQILNFVKELVVVESQASLSDERYVSKQESELKYIRVVTSAICVLIRLSKENANENLLRNPLYQEIISNSDLWKLLSFKNMHNLKTCESLLLLAKTLWDLGFLQSSKDVLKPISKRLLKAISQISSKNVFSVSPIFPDILSVMVCLNNYKNGKFLSWDKSSREKIQTFLLLGPGNADPSYYQLLLSFYENISPYLDLDYESDWLPIWRKDLQYEKERRGVPARKEALLNQFWINYLKFTSEAPLQYREIANSSIVKDIIEFLNEKSLTQSKSLINTFSKALPFEILKSELISILPVGTNKQHENKCYIENLLDIAFEKEDNKPFLKSVAQLVISSLEERPAEEMYFILCFFDRLTETDVSQLNDEVFSFLKMLPNYLSPKFYDAPFKFLLDFSKSRKLISSNQSGLCDALDRFLQSFLLLDIPRTVKVSQLTKLDKELFEKLLDRSEALQQFRSLVINSFDFSNPDFYQAHFLSENNIIKVYELAVGHNQLDQFCSNCVVIQPSLYDYLLQKSNLIADALFEDFGTVTSQLKNKVLALAESDEALGEKAAHAVLKHVRSKFNELSEEFFLYVEKLLSISPKAKDVIFVGDLYADLDKSVPFLSHQLALSSSLGLNVHFLDTSSENLNRDLCLPSLRYAEFIDALLKRNQSFQTENNLLFLTLASELASDYNFFSAEPLDHLQDLECVVFKDSRYNFDFHTIVDSILNPGNSNISVLKTLNTLENISDVAIVYNCRVLHKMLGNAVDLSSPSDAKELAAIDKFVTERLRAKGSSSREFLMAGTLLLSVSRSDYFTESLTRLRTFLASELIGAKGAEMVNRAPKVTILLNDMLVSEGTRLHNNSYVPIAHQRLRMVLTEIGKWFDSDLCYDESFILLRLSVLKFLISLLKHSSSVSLGSLLFDLSVRVLKDCFEVLSLDEMLFSQELSLFSVYLYQQLIELGKNNALDAGLWQETEVGILEIAVEVFMMKTDLQKANHFTFLFYRLLVQVFSDASVEHFLPLTNNLLEKFLSSPDLNIDQTRLIVLVLRKSILAKQQDLLIEYELSNASKSAEDEPNDTFQFPSLLLTAIDQKMPEEYLEYENEDQFLKYLWCCYLALSYLKDISYNLRQSFISQLKDQGLVTKLYDFIADQLNLEDKAWIPTDESTIETYDVAAPDSSSTKSALLQECKELMLHLLYVLFKNMGSMTSSWWLNLKDRSLQAKVEKFVTMHVSKLLIRQELKEVSEKVKKLTSQDESLTIRLNNATNEIKAGYLVDEQKLEISLKIPSNYPLSNIQVHGNSRVGINEQKWKSWILSAQRVIVGMNGSVMDSLELFTKNVNLHFSGFEECAICYSILHAVDRKLPSKVCPTCNNRFHGACLYKWFRSSGNNTCPLCRSEIPFRR</sequence>
<keyword evidence="10" id="KW-0677">Repeat</keyword>
<evidence type="ECO:0000259" key="18">
    <source>
        <dbReference type="PROSITE" id="PS50089"/>
    </source>
</evidence>
<dbReference type="STRING" id="559295.C5DIN9"/>
<dbReference type="InterPro" id="IPR039795">
    <property type="entry name" value="LTN1/Rkr1"/>
</dbReference>
<keyword evidence="8 16" id="KW-0808">Transferase</keyword>
<dbReference type="InterPro" id="IPR013083">
    <property type="entry name" value="Znf_RING/FYVE/PHD"/>
</dbReference>
<evidence type="ECO:0000256" key="8">
    <source>
        <dbReference type="ARBA" id="ARBA00022679"/>
    </source>
</evidence>
<dbReference type="EC" id="2.3.2.27" evidence="5 16"/>
<comment type="catalytic activity">
    <reaction evidence="1 16">
        <text>S-ubiquitinyl-[E2 ubiquitin-conjugating enzyme]-L-cysteine + [acceptor protein]-L-lysine = [E2 ubiquitin-conjugating enzyme]-L-cysteine + N(6)-ubiquitinyl-[acceptor protein]-L-lysine.</text>
        <dbReference type="EC" id="2.3.2.27"/>
    </reaction>
</comment>
<feature type="domain" description="RING-type" evidence="18">
    <location>
        <begin position="1496"/>
        <end position="1543"/>
    </location>
</feature>
<dbReference type="GO" id="GO:1990116">
    <property type="term" value="P:ribosome-associated ubiquitin-dependent protein catabolic process"/>
    <property type="evidence" value="ECO:0007669"/>
    <property type="project" value="UniProtKB-UniRule"/>
</dbReference>
<evidence type="ECO:0000256" key="12">
    <source>
        <dbReference type="ARBA" id="ARBA00022786"/>
    </source>
</evidence>
<reference evidence="19 20" key="1">
    <citation type="journal article" date="2009" name="Genome Res.">
        <title>Comparative genomics of protoploid Saccharomycetaceae.</title>
        <authorList>
            <consortium name="The Genolevures Consortium"/>
            <person name="Souciet J.-L."/>
            <person name="Dujon B."/>
            <person name="Gaillardin C."/>
            <person name="Johnston M."/>
            <person name="Baret P.V."/>
            <person name="Cliften P."/>
            <person name="Sherman D.J."/>
            <person name="Weissenbach J."/>
            <person name="Westhof E."/>
            <person name="Wincker P."/>
            <person name="Jubin C."/>
            <person name="Poulain J."/>
            <person name="Barbe V."/>
            <person name="Segurens B."/>
            <person name="Artiguenave F."/>
            <person name="Anthouard V."/>
            <person name="Vacherie B."/>
            <person name="Val M.-E."/>
            <person name="Fulton R.S."/>
            <person name="Minx P."/>
            <person name="Wilson R."/>
            <person name="Durrens P."/>
            <person name="Jean G."/>
            <person name="Marck C."/>
            <person name="Martin T."/>
            <person name="Nikolski M."/>
            <person name="Rolland T."/>
            <person name="Seret M.-L."/>
            <person name="Casaregola S."/>
            <person name="Despons L."/>
            <person name="Fairhead C."/>
            <person name="Fischer G."/>
            <person name="Lafontaine I."/>
            <person name="Leh V."/>
            <person name="Lemaire M."/>
            <person name="de Montigny J."/>
            <person name="Neuveglise C."/>
            <person name="Thierry A."/>
            <person name="Blanc-Lenfle I."/>
            <person name="Bleykasten C."/>
            <person name="Diffels J."/>
            <person name="Fritsch E."/>
            <person name="Frangeul L."/>
            <person name="Goeffon A."/>
            <person name="Jauniaux N."/>
            <person name="Kachouri-Lafond R."/>
            <person name="Payen C."/>
            <person name="Potier S."/>
            <person name="Pribylova L."/>
            <person name="Ozanne C."/>
            <person name="Richard G.-F."/>
            <person name="Sacerdot C."/>
            <person name="Straub M.-L."/>
            <person name="Talla E."/>
        </authorList>
    </citation>
    <scope>NUCLEOTIDE SEQUENCE [LARGE SCALE GENOMIC DNA]</scope>
    <source>
        <strain evidence="20">ATCC 56472 / CBS 6340 / NRRL Y-8284</strain>
    </source>
</reference>
<dbReference type="OrthoDB" id="6108at2759"/>
<dbReference type="InterPro" id="IPR016024">
    <property type="entry name" value="ARM-type_fold"/>
</dbReference>
<dbReference type="InterPro" id="IPR054478">
    <property type="entry name" value="LTN1_UBC"/>
</dbReference>
<keyword evidence="9 16" id="KW-0479">Metal-binding</keyword>
<dbReference type="CDD" id="cd16491">
    <property type="entry name" value="RING-CH-C4HC3_LTN1"/>
    <property type="match status" value="1"/>
</dbReference>
<protein>
    <recommendedName>
        <fullName evidence="6 16">E3 ubiquitin-protein ligase listerin</fullName>
        <ecNumber evidence="5 16">2.3.2.27</ecNumber>
    </recommendedName>
    <alternativeName>
        <fullName evidence="16">RING-type E3 ubiquitin transferase listerin</fullName>
    </alternativeName>
</protein>
<dbReference type="Pfam" id="PF22999">
    <property type="entry name" value="LTN1_E3_ligase_6th"/>
    <property type="match status" value="1"/>
</dbReference>
<evidence type="ECO:0000313" key="20">
    <source>
        <dbReference type="Proteomes" id="UP000002036"/>
    </source>
</evidence>
<comment type="function">
    <text evidence="14">E3 ubiquitin-protein ligase component of the ribosome quality control complex (RQC), a ribosome-associated complex that mediates ubiquitination and extraction of incompletely synthesized nascent chains for proteasomal degradation. Mediates ubiquitination of proteins derived from mRNAs lacking stop codons (non-stop proteins) and other translation arrest products induced by poly-lysine sequences and tandem rare codons. Ubiquitination leads to CDC48 recruitment for extraction and degradation of the incomplete translation product. May indirectly play a role in chromatin function and transcription.</text>
</comment>
<keyword evidence="13 16" id="KW-0862">Zinc</keyword>
<dbReference type="UniPathway" id="UPA00143"/>
<dbReference type="InterPro" id="IPR039804">
    <property type="entry name" value="RING-CH-C4HC3_LTN1"/>
</dbReference>
<dbReference type="GO" id="GO:0043023">
    <property type="term" value="F:ribosomal large subunit binding"/>
    <property type="evidence" value="ECO:0007669"/>
    <property type="project" value="TreeGrafter"/>
</dbReference>
<comment type="subcellular location">
    <subcellularLocation>
        <location evidence="2">Cytoplasm</location>
        <location evidence="2">Cytosol</location>
    </subcellularLocation>
</comment>
<evidence type="ECO:0000256" key="9">
    <source>
        <dbReference type="ARBA" id="ARBA00022723"/>
    </source>
</evidence>
<dbReference type="InterPro" id="IPR001841">
    <property type="entry name" value="Znf_RING"/>
</dbReference>
<evidence type="ECO:0000256" key="5">
    <source>
        <dbReference type="ARBA" id="ARBA00012483"/>
    </source>
</evidence>
<comment type="similarity">
    <text evidence="4 16">Belongs to the LTN1 family.</text>
</comment>
<evidence type="ECO:0000256" key="13">
    <source>
        <dbReference type="ARBA" id="ARBA00022833"/>
    </source>
</evidence>
<dbReference type="GO" id="GO:0061630">
    <property type="term" value="F:ubiquitin protein ligase activity"/>
    <property type="evidence" value="ECO:0007669"/>
    <property type="project" value="UniProtKB-UniRule"/>
</dbReference>
<dbReference type="InterPro" id="IPR054476">
    <property type="entry name" value="Ltn1_N"/>
</dbReference>
<accession>C5DIN9</accession>
<gene>
    <name evidence="19" type="ordered locus">KLTH0E13992g</name>
</gene>
<evidence type="ECO:0000256" key="7">
    <source>
        <dbReference type="ARBA" id="ARBA00022490"/>
    </source>
</evidence>
<keyword evidence="12 16" id="KW-0833">Ubl conjugation pathway</keyword>
<dbReference type="eggNOG" id="KOG0803">
    <property type="taxonomic scope" value="Eukaryota"/>
</dbReference>